<dbReference type="Proteomes" id="UP000568839">
    <property type="component" value="Unassembled WGS sequence"/>
</dbReference>
<protein>
    <submittedName>
        <fullName evidence="1">Uncharacterized protein</fullName>
    </submittedName>
</protein>
<dbReference type="RefSeq" id="WP_184403663.1">
    <property type="nucleotide sequence ID" value="NZ_JACHHJ010000002.1"/>
</dbReference>
<organism evidence="1 2">
    <name type="scientific">Geomicrobium halophilum</name>
    <dbReference type="NCBI Taxonomy" id="549000"/>
    <lineage>
        <taxon>Bacteria</taxon>
        <taxon>Bacillati</taxon>
        <taxon>Bacillota</taxon>
        <taxon>Bacilli</taxon>
        <taxon>Bacillales</taxon>
        <taxon>Geomicrobium</taxon>
    </lineage>
</organism>
<evidence type="ECO:0000313" key="1">
    <source>
        <dbReference type="EMBL" id="MBB6449683.1"/>
    </source>
</evidence>
<dbReference type="EMBL" id="JACHHJ010000002">
    <property type="protein sequence ID" value="MBB6449683.1"/>
    <property type="molecule type" value="Genomic_DNA"/>
</dbReference>
<evidence type="ECO:0000313" key="2">
    <source>
        <dbReference type="Proteomes" id="UP000568839"/>
    </source>
</evidence>
<gene>
    <name evidence="1" type="ORF">HNR44_001661</name>
</gene>
<proteinExistence type="predicted"/>
<reference evidence="1 2" key="1">
    <citation type="submission" date="2020-08" db="EMBL/GenBank/DDBJ databases">
        <title>Genomic Encyclopedia of Type Strains, Phase IV (KMG-IV): sequencing the most valuable type-strain genomes for metagenomic binning, comparative biology and taxonomic classification.</title>
        <authorList>
            <person name="Goeker M."/>
        </authorList>
    </citation>
    <scope>NUCLEOTIDE SEQUENCE [LARGE SCALE GENOMIC DNA]</scope>
    <source>
        <strain evidence="1 2">DSM 21769</strain>
    </source>
</reference>
<sequence length="59" mass="6485">MSSIPEQEHTCEEVNGIRAAMDQRVTSMAEGVTLDYRDGGVICSLGSIPPIEEKVLHHF</sequence>
<keyword evidence="2" id="KW-1185">Reference proteome</keyword>
<accession>A0A841PYF6</accession>
<dbReference type="AlphaFoldDB" id="A0A841PYF6"/>
<name>A0A841PYF6_9BACL</name>
<comment type="caution">
    <text evidence="1">The sequence shown here is derived from an EMBL/GenBank/DDBJ whole genome shotgun (WGS) entry which is preliminary data.</text>
</comment>